<evidence type="ECO:0008006" key="3">
    <source>
        <dbReference type="Google" id="ProtNLM"/>
    </source>
</evidence>
<dbReference type="EMBL" id="CP012672">
    <property type="protein sequence ID" value="AUX30497.1"/>
    <property type="molecule type" value="Genomic_DNA"/>
</dbReference>
<dbReference type="AlphaFoldDB" id="A0A4P2QKD1"/>
<accession>A0A4P2QKD1</accession>
<dbReference type="InterPro" id="IPR029058">
    <property type="entry name" value="AB_hydrolase_fold"/>
</dbReference>
<protein>
    <recommendedName>
        <fullName evidence="3">Alpha/beta hydrolase</fullName>
    </recommendedName>
</protein>
<evidence type="ECO:0000313" key="1">
    <source>
        <dbReference type="EMBL" id="AUX30497.1"/>
    </source>
</evidence>
<reference evidence="1 2" key="1">
    <citation type="submission" date="2015-09" db="EMBL/GenBank/DDBJ databases">
        <title>Sorangium comparison.</title>
        <authorList>
            <person name="Zaburannyi N."/>
            <person name="Bunk B."/>
            <person name="Overmann J."/>
            <person name="Mueller R."/>
        </authorList>
    </citation>
    <scope>NUCLEOTIDE SEQUENCE [LARGE SCALE GENOMIC DNA]</scope>
    <source>
        <strain evidence="1 2">So ce836</strain>
    </source>
</reference>
<dbReference type="SUPFAM" id="SSF53474">
    <property type="entry name" value="alpha/beta-Hydrolases"/>
    <property type="match status" value="1"/>
</dbReference>
<name>A0A4P2QKD1_SORCE</name>
<evidence type="ECO:0000313" key="2">
    <source>
        <dbReference type="Proteomes" id="UP000295497"/>
    </source>
</evidence>
<organism evidence="1 2">
    <name type="scientific">Sorangium cellulosum</name>
    <name type="common">Polyangium cellulosum</name>
    <dbReference type="NCBI Taxonomy" id="56"/>
    <lineage>
        <taxon>Bacteria</taxon>
        <taxon>Pseudomonadati</taxon>
        <taxon>Myxococcota</taxon>
        <taxon>Polyangia</taxon>
        <taxon>Polyangiales</taxon>
        <taxon>Polyangiaceae</taxon>
        <taxon>Sorangium</taxon>
    </lineage>
</organism>
<proteinExistence type="predicted"/>
<dbReference type="Proteomes" id="UP000295497">
    <property type="component" value="Chromosome"/>
</dbReference>
<dbReference type="RefSeq" id="WP_129574483.1">
    <property type="nucleotide sequence ID" value="NZ_CP012672.1"/>
</dbReference>
<sequence length="309" mass="32232">MTRFAPLPPPRATREARALETWARRFRAMGVSPAAAHKLARHRVAVAVGGVAFATGVIGTVVAKRRGQDTPSGNAPPGRTSSVHVRPRPVAVVWLGPVSAAQVAGAWLASEPVIHRACTGDGSPSCSQIADSWLDGDGRRLPGCRRALRLPPGPLVLAAFSAGGHIVKRLLADPRDRAEVAAVVLADATYTTEWTDRARALAAPIGSLVDYAAETAGGGRLFVATASSAPNKQHPTGAQTLAALARELGSRVSVEEGALAGLPAPERRWAGGGVHLLDYGARYSHAAHATELAPKVWAALVRPWFEGVS</sequence>
<gene>
    <name evidence="1" type="ORF">SOCE836_026030</name>
</gene>